<evidence type="ECO:0000313" key="8">
    <source>
        <dbReference type="Proteomes" id="UP000216021"/>
    </source>
</evidence>
<dbReference type="AlphaFoldDB" id="A0A1S8CEM0"/>
<protein>
    <recommendedName>
        <fullName evidence="6">Pili assembly chaperone N-terminal domain-containing protein</fullName>
    </recommendedName>
</protein>
<gene>
    <name evidence="7" type="ORF">BMI79_21865</name>
</gene>
<reference evidence="7 8" key="1">
    <citation type="submission" date="2016-11" db="EMBL/GenBank/DDBJ databases">
        <title>Rahnella oryzae sp. nov., isolated from rice root.</title>
        <authorList>
            <person name="Zhang X.-X."/>
            <person name="Zhang J."/>
        </authorList>
    </citation>
    <scope>NUCLEOTIDE SEQUENCE [LARGE SCALE GENOMIC DNA]</scope>
    <source>
        <strain evidence="7 8">J11-6</strain>
    </source>
</reference>
<evidence type="ECO:0000256" key="3">
    <source>
        <dbReference type="ARBA" id="ARBA00022729"/>
    </source>
</evidence>
<name>A0A1S8CEM0_9GAMM</name>
<dbReference type="NCBIfam" id="NF007392">
    <property type="entry name" value="PRK09918.1"/>
    <property type="match status" value="1"/>
</dbReference>
<dbReference type="Gene3D" id="2.60.40.10">
    <property type="entry name" value="Immunoglobulins"/>
    <property type="match status" value="2"/>
</dbReference>
<keyword evidence="8" id="KW-1185">Reference proteome</keyword>
<dbReference type="PANTHER" id="PTHR30251">
    <property type="entry name" value="PILUS ASSEMBLY CHAPERONE"/>
    <property type="match status" value="1"/>
</dbReference>
<dbReference type="InterPro" id="IPR008962">
    <property type="entry name" value="PapD-like_sf"/>
</dbReference>
<dbReference type="Pfam" id="PF00345">
    <property type="entry name" value="PapD_N"/>
    <property type="match status" value="1"/>
</dbReference>
<proteinExistence type="inferred from homology"/>
<dbReference type="InterPro" id="IPR036316">
    <property type="entry name" value="Pili_assmbl_chap_C_dom_sf"/>
</dbReference>
<comment type="caution">
    <text evidence="7">The sequence shown here is derived from an EMBL/GenBank/DDBJ whole genome shotgun (WGS) entry which is preliminary data.</text>
</comment>
<evidence type="ECO:0000313" key="7">
    <source>
        <dbReference type="EMBL" id="OMQ18522.1"/>
    </source>
</evidence>
<dbReference type="GO" id="GO:0030288">
    <property type="term" value="C:outer membrane-bounded periplasmic space"/>
    <property type="evidence" value="ECO:0007669"/>
    <property type="project" value="InterPro"/>
</dbReference>
<dbReference type="STRING" id="2034155.BMI79_21865"/>
<evidence type="ECO:0000256" key="2">
    <source>
        <dbReference type="ARBA" id="ARBA00007399"/>
    </source>
</evidence>
<dbReference type="GO" id="GO:0071555">
    <property type="term" value="P:cell wall organization"/>
    <property type="evidence" value="ECO:0007669"/>
    <property type="project" value="InterPro"/>
</dbReference>
<dbReference type="PRINTS" id="PR00969">
    <property type="entry name" value="CHAPERONPILI"/>
</dbReference>
<evidence type="ECO:0000256" key="4">
    <source>
        <dbReference type="ARBA" id="ARBA00022764"/>
    </source>
</evidence>
<keyword evidence="4" id="KW-0574">Periplasm</keyword>
<dbReference type="OrthoDB" id="8585185at2"/>
<organism evidence="7 8">
    <name type="scientific">Serratia oryzae</name>
    <dbReference type="NCBI Taxonomy" id="2034155"/>
    <lineage>
        <taxon>Bacteria</taxon>
        <taxon>Pseudomonadati</taxon>
        <taxon>Pseudomonadota</taxon>
        <taxon>Gammaproteobacteria</taxon>
        <taxon>Enterobacterales</taxon>
        <taxon>Yersiniaceae</taxon>
        <taxon>Serratia</taxon>
    </lineage>
</organism>
<feature type="domain" description="Pili assembly chaperone N-terminal" evidence="6">
    <location>
        <begin position="26"/>
        <end position="139"/>
    </location>
</feature>
<keyword evidence="3" id="KW-0732">Signal</keyword>
<evidence type="ECO:0000259" key="6">
    <source>
        <dbReference type="Pfam" id="PF00345"/>
    </source>
</evidence>
<dbReference type="InterPro" id="IPR016147">
    <property type="entry name" value="Pili_assmbl_chaperone_N"/>
</dbReference>
<evidence type="ECO:0000256" key="5">
    <source>
        <dbReference type="ARBA" id="ARBA00023186"/>
    </source>
</evidence>
<dbReference type="PANTHER" id="PTHR30251:SF3">
    <property type="entry name" value="FIMBRIAL CHAPARONE PROTEIN"/>
    <property type="match status" value="1"/>
</dbReference>
<dbReference type="RefSeq" id="WP_076944381.1">
    <property type="nucleotide sequence ID" value="NZ_MOXD01000025.1"/>
</dbReference>
<sequence length="233" mass="25149">MTLFLRGAVLTAALTLFPCILLAAGMVPETPLVFIQASEGGGTINVKNTDNGPALLYTTVTSLAEDKSEVNIIPTQPIIRVEAGKIQQVRFVLEGAKNIQVQQLKRVIFEGIPEHKPGTNRVAMTVRQDLPMIIHPQGLPNVNDPWTRLSWSLQNGTLTVNNPSPYVVRLDPKVVLMPSNTQGTLDKTYLLPGQSMAVALQAGAVPAGDGQVKMFPATRYGSPAPDYNANITR</sequence>
<keyword evidence="5" id="KW-0143">Chaperone</keyword>
<comment type="subcellular location">
    <subcellularLocation>
        <location evidence="1">Periplasm</location>
    </subcellularLocation>
</comment>
<dbReference type="InterPro" id="IPR013783">
    <property type="entry name" value="Ig-like_fold"/>
</dbReference>
<dbReference type="SUPFAM" id="SSF49584">
    <property type="entry name" value="Periplasmic chaperone C-domain"/>
    <property type="match status" value="1"/>
</dbReference>
<dbReference type="EMBL" id="MOXD01000025">
    <property type="protein sequence ID" value="OMQ18522.1"/>
    <property type="molecule type" value="Genomic_DNA"/>
</dbReference>
<dbReference type="InterPro" id="IPR050643">
    <property type="entry name" value="Periplasmic_pilus_chap"/>
</dbReference>
<dbReference type="InterPro" id="IPR001829">
    <property type="entry name" value="Pili_assmbl_chaperone_bac"/>
</dbReference>
<accession>A0A1S8CEM0</accession>
<evidence type="ECO:0000256" key="1">
    <source>
        <dbReference type="ARBA" id="ARBA00004418"/>
    </source>
</evidence>
<dbReference type="Proteomes" id="UP000216021">
    <property type="component" value="Unassembled WGS sequence"/>
</dbReference>
<dbReference type="SUPFAM" id="SSF49354">
    <property type="entry name" value="PapD-like"/>
    <property type="match status" value="1"/>
</dbReference>
<comment type="similarity">
    <text evidence="2">Belongs to the periplasmic pilus chaperone family.</text>
</comment>